<keyword evidence="2" id="KW-1185">Reference proteome</keyword>
<dbReference type="KEGG" id="dli:dnl_30570"/>
<dbReference type="EMBL" id="CP061799">
    <property type="protein sequence ID" value="QTA80744.1"/>
    <property type="molecule type" value="Genomic_DNA"/>
</dbReference>
<reference evidence="1" key="1">
    <citation type="journal article" date="2021" name="Microb. Physiol.">
        <title>Proteogenomic Insights into the Physiology of Marine, Sulfate-Reducing, Filamentous Desulfonema limicola and Desulfonema magnum.</title>
        <authorList>
            <person name="Schnaars V."/>
            <person name="Wohlbrand L."/>
            <person name="Scheve S."/>
            <person name="Hinrichs C."/>
            <person name="Reinhardt R."/>
            <person name="Rabus R."/>
        </authorList>
    </citation>
    <scope>NUCLEOTIDE SEQUENCE</scope>
    <source>
        <strain evidence="1">5ac10</strain>
    </source>
</reference>
<sequence>MSLTATEQAHTQHSFNPCFHGSTTVRRNKIMALASNAGFNPCFHGSTTVRVHKI</sequence>
<name>A0A975GGZ3_9BACT</name>
<dbReference type="AlphaFoldDB" id="A0A975GGZ3"/>
<proteinExistence type="predicted"/>
<evidence type="ECO:0000313" key="2">
    <source>
        <dbReference type="Proteomes" id="UP000663720"/>
    </source>
</evidence>
<evidence type="ECO:0000313" key="1">
    <source>
        <dbReference type="EMBL" id="QTA80744.1"/>
    </source>
</evidence>
<gene>
    <name evidence="1" type="ORF">dnl_30570</name>
</gene>
<organism evidence="1 2">
    <name type="scientific">Desulfonema limicola</name>
    <dbReference type="NCBI Taxonomy" id="45656"/>
    <lineage>
        <taxon>Bacteria</taxon>
        <taxon>Pseudomonadati</taxon>
        <taxon>Thermodesulfobacteriota</taxon>
        <taxon>Desulfobacteria</taxon>
        <taxon>Desulfobacterales</taxon>
        <taxon>Desulfococcaceae</taxon>
        <taxon>Desulfonema</taxon>
    </lineage>
</organism>
<protein>
    <submittedName>
        <fullName evidence="1">Uncharacterized protein</fullName>
    </submittedName>
</protein>
<accession>A0A975GGZ3</accession>
<dbReference type="Proteomes" id="UP000663720">
    <property type="component" value="Chromosome"/>
</dbReference>